<dbReference type="Proteomes" id="UP000444960">
    <property type="component" value="Unassembled WGS sequence"/>
</dbReference>
<dbReference type="InterPro" id="IPR050109">
    <property type="entry name" value="HTH-type_TetR-like_transc_reg"/>
</dbReference>
<reference evidence="6" key="2">
    <citation type="journal article" date="2020" name="Int. J. Syst. Evol. Microbiol.">
        <title>Gordonia crocea sp. nov. and Gordonia spumicola sp. nov. isolated from sludge of a wastewater treatment plant.</title>
        <authorList>
            <person name="Tamura T."/>
            <person name="Saito S."/>
            <person name="Hamada M."/>
            <person name="Kang Y."/>
            <person name="Hoshino Y."/>
            <person name="Gonoi T."/>
            <person name="Mikami Y."/>
            <person name="Yaguchi T."/>
        </authorList>
    </citation>
    <scope>NUCLEOTIDE SEQUENCE</scope>
    <source>
        <strain evidence="6">NBRC 107696</strain>
    </source>
</reference>
<evidence type="ECO:0000313" key="5">
    <source>
        <dbReference type="EMBL" id="GEE04177.1"/>
    </source>
</evidence>
<dbReference type="SUPFAM" id="SSF46689">
    <property type="entry name" value="Homeodomain-like"/>
    <property type="match status" value="1"/>
</dbReference>
<dbReference type="AlphaFoldDB" id="A0A7I9VFT0"/>
<comment type="caution">
    <text evidence="6">The sequence shown here is derived from an EMBL/GenBank/DDBJ whole genome shotgun (WGS) entry which is preliminary data.</text>
</comment>
<keyword evidence="8" id="KW-1185">Reference proteome</keyword>
<feature type="DNA-binding region" description="H-T-H motif" evidence="2">
    <location>
        <begin position="48"/>
        <end position="67"/>
    </location>
</feature>
<organism evidence="6 8">
    <name type="scientific">Gordonia spumicola</name>
    <dbReference type="NCBI Taxonomy" id="589161"/>
    <lineage>
        <taxon>Bacteria</taxon>
        <taxon>Bacillati</taxon>
        <taxon>Actinomycetota</taxon>
        <taxon>Actinomycetes</taxon>
        <taxon>Mycobacteriales</taxon>
        <taxon>Gordoniaceae</taxon>
        <taxon>Gordonia</taxon>
    </lineage>
</organism>
<dbReference type="PANTHER" id="PTHR30055">
    <property type="entry name" value="HTH-TYPE TRANSCRIPTIONAL REGULATOR RUTR"/>
    <property type="match status" value="1"/>
</dbReference>
<gene>
    <name evidence="4" type="ORF">nbrc107696_12330</name>
    <name evidence="5" type="ORF">nbrc107696_46230</name>
    <name evidence="6" type="ORF">nbrc107696_46410</name>
    <name evidence="7" type="ORF">nbrc107696_46660</name>
</gene>
<dbReference type="Gene3D" id="1.10.357.10">
    <property type="entry name" value="Tetracycline Repressor, domain 2"/>
    <property type="match status" value="1"/>
</dbReference>
<dbReference type="PRINTS" id="PR00455">
    <property type="entry name" value="HTHTETR"/>
</dbReference>
<evidence type="ECO:0000256" key="1">
    <source>
        <dbReference type="ARBA" id="ARBA00023125"/>
    </source>
</evidence>
<dbReference type="EMBL" id="BJOV01000009">
    <property type="protein sequence ID" value="GEE04177.1"/>
    <property type="molecule type" value="Genomic_DNA"/>
</dbReference>
<dbReference type="GO" id="GO:0000976">
    <property type="term" value="F:transcription cis-regulatory region binding"/>
    <property type="evidence" value="ECO:0007669"/>
    <property type="project" value="TreeGrafter"/>
</dbReference>
<dbReference type="GO" id="GO:0003700">
    <property type="term" value="F:DNA-binding transcription factor activity"/>
    <property type="evidence" value="ECO:0007669"/>
    <property type="project" value="TreeGrafter"/>
</dbReference>
<name>A0A7I9VFT0_9ACTN</name>
<dbReference type="EMBL" id="BJOV01000010">
    <property type="protein sequence ID" value="GEE04220.1"/>
    <property type="molecule type" value="Genomic_DNA"/>
</dbReference>
<evidence type="ECO:0000313" key="8">
    <source>
        <dbReference type="Proteomes" id="UP000444960"/>
    </source>
</evidence>
<dbReference type="Pfam" id="PF00440">
    <property type="entry name" value="TetR_N"/>
    <property type="match status" value="1"/>
</dbReference>
<evidence type="ECO:0000313" key="4">
    <source>
        <dbReference type="EMBL" id="GEE00787.1"/>
    </source>
</evidence>
<dbReference type="InterPro" id="IPR009057">
    <property type="entry name" value="Homeodomain-like_sf"/>
</dbReference>
<feature type="domain" description="HTH tetR-type" evidence="3">
    <location>
        <begin position="25"/>
        <end position="85"/>
    </location>
</feature>
<evidence type="ECO:0000313" key="7">
    <source>
        <dbReference type="EMBL" id="GEE04220.1"/>
    </source>
</evidence>
<dbReference type="PANTHER" id="PTHR30055:SF226">
    <property type="entry name" value="HTH-TYPE TRANSCRIPTIONAL REGULATOR PKSA"/>
    <property type="match status" value="1"/>
</dbReference>
<dbReference type="PROSITE" id="PS50977">
    <property type="entry name" value="HTH_TETR_2"/>
    <property type="match status" value="1"/>
</dbReference>
<accession>A0A7I9VFT0</accession>
<proteinExistence type="predicted"/>
<reference evidence="8" key="1">
    <citation type="submission" date="2019-06" db="EMBL/GenBank/DDBJ databases">
        <title>Gordonia isolated from sludge of a wastewater treatment plant.</title>
        <authorList>
            <person name="Tamura T."/>
            <person name="Aoyama K."/>
            <person name="Kang Y."/>
            <person name="Saito S."/>
            <person name="Akiyama N."/>
            <person name="Yazawa K."/>
            <person name="Gonoi T."/>
            <person name="Mikami Y."/>
        </authorList>
    </citation>
    <scope>NUCLEOTIDE SEQUENCE [LARGE SCALE GENOMIC DNA]</scope>
    <source>
        <strain evidence="8">NBRC 107696</strain>
    </source>
</reference>
<evidence type="ECO:0000313" key="6">
    <source>
        <dbReference type="EMBL" id="GEE04195.1"/>
    </source>
</evidence>
<dbReference type="InterPro" id="IPR001647">
    <property type="entry name" value="HTH_TetR"/>
</dbReference>
<evidence type="ECO:0000259" key="3">
    <source>
        <dbReference type="PROSITE" id="PS50977"/>
    </source>
</evidence>
<dbReference type="EMBL" id="BJOV01000003">
    <property type="protein sequence ID" value="GEE00787.1"/>
    <property type="molecule type" value="Genomic_DNA"/>
</dbReference>
<keyword evidence="1 2" id="KW-0238">DNA-binding</keyword>
<protein>
    <recommendedName>
        <fullName evidence="3">HTH tetR-type domain-containing protein</fullName>
    </recommendedName>
</protein>
<evidence type="ECO:0000256" key="2">
    <source>
        <dbReference type="PROSITE-ProRule" id="PRU00335"/>
    </source>
</evidence>
<sequence>MARMTDTSDDSGRVILGLDAAERAERRREVILDTALEMFATDGVAKTSIEALCQRALVGNKAFYEHFRSKQECYVALLRRCTDRTFSRVVAAMPTGDQSEDAMVRALVGALAHALIDDPRVSIVTFGVAGGLTVQVDKQRRENRRAASKLVISVWEMYNDDLPEAVDSIALAVIGGLFGLIGDELDRVDYSPDPRTVDRLVDHMAEFVLAAGRGMR</sequence>
<dbReference type="EMBL" id="BJOV01000009">
    <property type="protein sequence ID" value="GEE04195.1"/>
    <property type="molecule type" value="Genomic_DNA"/>
</dbReference>